<organism evidence="13 14">
    <name type="scientific">Brevibacterium ravenspurgense</name>
    <dbReference type="NCBI Taxonomy" id="479117"/>
    <lineage>
        <taxon>Bacteria</taxon>
        <taxon>Bacillati</taxon>
        <taxon>Actinomycetota</taxon>
        <taxon>Actinomycetes</taxon>
        <taxon>Micrococcales</taxon>
        <taxon>Brevibacteriaceae</taxon>
        <taxon>Brevibacterium</taxon>
    </lineage>
</organism>
<evidence type="ECO:0000313" key="13">
    <source>
        <dbReference type="EMBL" id="PKY70814.1"/>
    </source>
</evidence>
<evidence type="ECO:0000256" key="3">
    <source>
        <dbReference type="ARBA" id="ARBA00022490"/>
    </source>
</evidence>
<comment type="subunit">
    <text evidence="9">Forms a ring-shaped head-to-tail homodimer around DNA.</text>
</comment>
<dbReference type="NCBIfam" id="TIGR00663">
    <property type="entry name" value="dnan"/>
    <property type="match status" value="1"/>
</dbReference>
<accession>A0A2I1II54</accession>
<evidence type="ECO:0000256" key="9">
    <source>
        <dbReference type="PIRNR" id="PIRNR000804"/>
    </source>
</evidence>
<evidence type="ECO:0000313" key="14">
    <source>
        <dbReference type="Proteomes" id="UP000242755"/>
    </source>
</evidence>
<dbReference type="GO" id="GO:0003677">
    <property type="term" value="F:DNA binding"/>
    <property type="evidence" value="ECO:0007669"/>
    <property type="project" value="UniProtKB-UniRule"/>
</dbReference>
<name>A0A2I1II54_9MICO</name>
<comment type="caution">
    <text evidence="13">The sequence shown here is derived from an EMBL/GenBank/DDBJ whole genome shotgun (WGS) entry which is preliminary data.</text>
</comment>
<dbReference type="GO" id="GO:0009360">
    <property type="term" value="C:DNA polymerase III complex"/>
    <property type="evidence" value="ECO:0007669"/>
    <property type="project" value="InterPro"/>
</dbReference>
<dbReference type="InterPro" id="IPR022637">
    <property type="entry name" value="DNA_polIII_beta_cen"/>
</dbReference>
<dbReference type="Gene3D" id="3.10.150.10">
    <property type="entry name" value="DNA Polymerase III, subunit A, domain 2"/>
    <property type="match status" value="3"/>
</dbReference>
<keyword evidence="7 9" id="KW-0239">DNA-directed DNA polymerase</keyword>
<dbReference type="PANTHER" id="PTHR30478">
    <property type="entry name" value="DNA POLYMERASE III SUBUNIT BETA"/>
    <property type="match status" value="1"/>
</dbReference>
<comment type="subcellular location">
    <subcellularLocation>
        <location evidence="1 9">Cytoplasm</location>
    </subcellularLocation>
</comment>
<dbReference type="Pfam" id="PF02767">
    <property type="entry name" value="DNA_pol3_beta_2"/>
    <property type="match status" value="1"/>
</dbReference>
<dbReference type="InterPro" id="IPR022634">
    <property type="entry name" value="DNA_polIII_beta_N"/>
</dbReference>
<dbReference type="PIRSF" id="PIRSF000804">
    <property type="entry name" value="DNA_pol_III_b"/>
    <property type="match status" value="1"/>
</dbReference>
<dbReference type="InterPro" id="IPR046938">
    <property type="entry name" value="DNA_clamp_sf"/>
</dbReference>
<dbReference type="FunFam" id="3.10.150.10:FF:000005">
    <property type="entry name" value="Beta sliding clamp"/>
    <property type="match status" value="1"/>
</dbReference>
<sequence>MKFKVDRDVLADAVTWTTKSIPQRPAVPVLTGLLITANADGSVDLAVFDYEVSARARIAADVEVEGTILVSGRLLADIARALPPQPVVFELDGTKVSVTCGSSRFALMTMPVEEYPALPEVPETTGVISASDFQSAVGQVNIATSKDETLPILTAMRVEIEGDRVTLLATDRYRLAVREFTWNPRNPQVEAVALVRGKTMAEAAKAMSGDIEIALAESGGKEMLAFSSEGRVTTSLLVEGDYPKVRSLFPKDVAITAVLETSALREAVRRVSLVAERNSPIKFEFADGSLVLRAGAGDDAQATEALPATIEGEDITTGFNPGYIAEGLAQIDTPFVRFSLTEPKKPVVISGMTEADGEEDTSYRYLLMPILRF</sequence>
<proteinExistence type="inferred from homology"/>
<keyword evidence="4 9" id="KW-0808">Transferase</keyword>
<evidence type="ECO:0000259" key="12">
    <source>
        <dbReference type="Pfam" id="PF02768"/>
    </source>
</evidence>
<keyword evidence="8" id="KW-0238">DNA-binding</keyword>
<evidence type="ECO:0000256" key="1">
    <source>
        <dbReference type="ARBA" id="ARBA00004496"/>
    </source>
</evidence>
<dbReference type="InterPro" id="IPR001001">
    <property type="entry name" value="DNA_polIII_beta"/>
</dbReference>
<keyword evidence="6 9" id="KW-0235">DNA replication</keyword>
<dbReference type="SMART" id="SM00480">
    <property type="entry name" value="POL3Bc"/>
    <property type="match status" value="1"/>
</dbReference>
<evidence type="ECO:0000256" key="5">
    <source>
        <dbReference type="ARBA" id="ARBA00022695"/>
    </source>
</evidence>
<evidence type="ECO:0000256" key="8">
    <source>
        <dbReference type="ARBA" id="ARBA00023125"/>
    </source>
</evidence>
<dbReference type="Pfam" id="PF02768">
    <property type="entry name" value="DNA_pol3_beta_3"/>
    <property type="match status" value="1"/>
</dbReference>
<evidence type="ECO:0000256" key="4">
    <source>
        <dbReference type="ARBA" id="ARBA00022679"/>
    </source>
</evidence>
<feature type="domain" description="DNA polymerase III beta sliding clamp C-terminal" evidence="12">
    <location>
        <begin position="246"/>
        <end position="356"/>
    </location>
</feature>
<keyword evidence="3 9" id="KW-0963">Cytoplasm</keyword>
<dbReference type="InterPro" id="IPR022635">
    <property type="entry name" value="DNA_polIII_beta_C"/>
</dbReference>
<keyword evidence="5 9" id="KW-0548">Nucleotidyltransferase</keyword>
<dbReference type="EMBL" id="PKGO01000003">
    <property type="protein sequence ID" value="PKY70814.1"/>
    <property type="molecule type" value="Genomic_DNA"/>
</dbReference>
<dbReference type="PANTHER" id="PTHR30478:SF0">
    <property type="entry name" value="BETA SLIDING CLAMP"/>
    <property type="match status" value="1"/>
</dbReference>
<evidence type="ECO:0000256" key="6">
    <source>
        <dbReference type="ARBA" id="ARBA00022705"/>
    </source>
</evidence>
<dbReference type="GO" id="GO:0006271">
    <property type="term" value="P:DNA strand elongation involved in DNA replication"/>
    <property type="evidence" value="ECO:0007669"/>
    <property type="project" value="TreeGrafter"/>
</dbReference>
<comment type="function">
    <text evidence="9">Confers DNA tethering and processivity to DNA polymerases and other proteins. Acts as a clamp, forming a ring around DNA (a reaction catalyzed by the clamp-loading complex) which diffuses in an ATP-independent manner freely and bidirectionally along dsDNA. Initially characterized for its ability to contact the catalytic subunit of DNA polymerase III (Pol III), a complex, multichain enzyme responsible for most of the replicative synthesis in bacteria; Pol III exhibits 3'-5' exonuclease proofreading activity. The beta chain is required for initiation of replication as well as for processivity of DNA replication.</text>
</comment>
<dbReference type="Proteomes" id="UP000242755">
    <property type="component" value="Unassembled WGS sequence"/>
</dbReference>
<dbReference type="SUPFAM" id="SSF55979">
    <property type="entry name" value="DNA clamp"/>
    <property type="match status" value="3"/>
</dbReference>
<dbReference type="AlphaFoldDB" id="A0A2I1II54"/>
<dbReference type="Pfam" id="PF00712">
    <property type="entry name" value="DNA_pol3_beta"/>
    <property type="match status" value="1"/>
</dbReference>
<evidence type="ECO:0000259" key="11">
    <source>
        <dbReference type="Pfam" id="PF02767"/>
    </source>
</evidence>
<feature type="domain" description="DNA polymerase III beta sliding clamp central" evidence="11">
    <location>
        <begin position="129"/>
        <end position="244"/>
    </location>
</feature>
<feature type="domain" description="DNA polymerase III beta sliding clamp N-terminal" evidence="10">
    <location>
        <begin position="1"/>
        <end position="119"/>
    </location>
</feature>
<evidence type="ECO:0000256" key="2">
    <source>
        <dbReference type="ARBA" id="ARBA00010752"/>
    </source>
</evidence>
<reference evidence="13 14" key="1">
    <citation type="submission" date="2017-12" db="EMBL/GenBank/DDBJ databases">
        <title>Phylogenetic diversity of female urinary microbiome.</title>
        <authorList>
            <person name="Thomas-White K."/>
            <person name="Wolfe A.J."/>
        </authorList>
    </citation>
    <scope>NUCLEOTIDE SEQUENCE [LARGE SCALE GENOMIC DNA]</scope>
    <source>
        <strain evidence="13 14">UMB0426</strain>
    </source>
</reference>
<gene>
    <name evidence="13" type="ORF">CYJ40_03340</name>
</gene>
<dbReference type="CDD" id="cd00140">
    <property type="entry name" value="beta_clamp"/>
    <property type="match status" value="1"/>
</dbReference>
<dbReference type="STRING" id="1176165.GCA_001584405_01531"/>
<dbReference type="GO" id="GO:0003887">
    <property type="term" value="F:DNA-directed DNA polymerase activity"/>
    <property type="evidence" value="ECO:0007669"/>
    <property type="project" value="UniProtKB-UniRule"/>
</dbReference>
<evidence type="ECO:0000256" key="7">
    <source>
        <dbReference type="ARBA" id="ARBA00022932"/>
    </source>
</evidence>
<comment type="similarity">
    <text evidence="2 9">Belongs to the beta sliding clamp family.</text>
</comment>
<dbReference type="GO" id="GO:0005737">
    <property type="term" value="C:cytoplasm"/>
    <property type="evidence" value="ECO:0007669"/>
    <property type="project" value="UniProtKB-SubCell"/>
</dbReference>
<protein>
    <recommendedName>
        <fullName evidence="9">Beta sliding clamp</fullName>
    </recommendedName>
</protein>
<dbReference type="GO" id="GO:0008408">
    <property type="term" value="F:3'-5' exonuclease activity"/>
    <property type="evidence" value="ECO:0007669"/>
    <property type="project" value="InterPro"/>
</dbReference>
<evidence type="ECO:0000259" key="10">
    <source>
        <dbReference type="Pfam" id="PF00712"/>
    </source>
</evidence>